<dbReference type="PANTHER" id="PTHR32125">
    <property type="entry name" value="2-C-METHYL-D-ERYTHRITOL 4-PHOSPHATE CYTIDYLYLTRANSFERASE, CHLOROPLASTIC"/>
    <property type="match status" value="1"/>
</dbReference>
<dbReference type="SUPFAM" id="SSF53448">
    <property type="entry name" value="Nucleotide-diphospho-sugar transferases"/>
    <property type="match status" value="1"/>
</dbReference>
<dbReference type="NCBIfam" id="TIGR00453">
    <property type="entry name" value="ispD"/>
    <property type="match status" value="1"/>
</dbReference>
<evidence type="ECO:0000256" key="2">
    <source>
        <dbReference type="ARBA" id="ARBA00022695"/>
    </source>
</evidence>
<keyword evidence="2 3" id="KW-0548">Nucleotidyltransferase</keyword>
<dbReference type="PANTHER" id="PTHR32125:SF4">
    <property type="entry name" value="2-C-METHYL-D-ERYTHRITOL 4-PHOSPHATE CYTIDYLYLTRANSFERASE, CHLOROPLASTIC"/>
    <property type="match status" value="1"/>
</dbReference>
<reference evidence="4 5" key="1">
    <citation type="submission" date="2016-08" db="EMBL/GenBank/DDBJ databases">
        <authorList>
            <person name="Seilhamer J.J."/>
        </authorList>
    </citation>
    <scope>NUCLEOTIDE SEQUENCE [LARGE SCALE GENOMIC DNA]</scope>
    <source>
        <strain evidence="4 5">PH27A</strain>
    </source>
</reference>
<dbReference type="GO" id="GO:0050518">
    <property type="term" value="F:2-C-methyl-D-erythritol 4-phosphate cytidylyltransferase activity"/>
    <property type="evidence" value="ECO:0007669"/>
    <property type="project" value="UniProtKB-UniRule"/>
</dbReference>
<dbReference type="RefSeq" id="WP_068999239.1">
    <property type="nucleotide sequence ID" value="NZ_MDTQ01000001.1"/>
</dbReference>
<dbReference type="AlphaFoldDB" id="A0A1E2VB63"/>
<evidence type="ECO:0000256" key="1">
    <source>
        <dbReference type="ARBA" id="ARBA00022679"/>
    </source>
</evidence>
<dbReference type="InterPro" id="IPR050088">
    <property type="entry name" value="IspD/TarI_cytidylyltransf_bact"/>
</dbReference>
<feature type="site" description="Positions MEP for the nucleophilic attack" evidence="3">
    <location>
        <position position="224"/>
    </location>
</feature>
<keyword evidence="5" id="KW-1185">Reference proteome</keyword>
<dbReference type="InterPro" id="IPR029044">
    <property type="entry name" value="Nucleotide-diphossugar_trans"/>
</dbReference>
<dbReference type="GO" id="GO:0019288">
    <property type="term" value="P:isopentenyl diphosphate biosynthetic process, methylerythritol 4-phosphate pathway"/>
    <property type="evidence" value="ECO:0007669"/>
    <property type="project" value="UniProtKB-UniRule"/>
</dbReference>
<comment type="pathway">
    <text evidence="3">Isoprenoid biosynthesis; isopentenyl diphosphate biosynthesis via DXP pathway; isopentenyl diphosphate from 1-deoxy-D-xylulose 5-phosphate: step 2/6.</text>
</comment>
<feature type="site" description="Transition state stabilizer" evidence="3">
    <location>
        <position position="35"/>
    </location>
</feature>
<dbReference type="EMBL" id="MDTQ01000001">
    <property type="protein sequence ID" value="ODC04258.1"/>
    <property type="molecule type" value="Genomic_DNA"/>
</dbReference>
<dbReference type="Proteomes" id="UP000094291">
    <property type="component" value="Unassembled WGS sequence"/>
</dbReference>
<protein>
    <recommendedName>
        <fullName evidence="3">2-C-methyl-D-erythritol 4-phosphate cytidylyltransferase</fullName>
        <ecNumber evidence="3">2.7.7.60</ecNumber>
    </recommendedName>
    <alternativeName>
        <fullName evidence="3">4-diphosphocytidyl-2C-methyl-D-erythritol synthase</fullName>
    </alternativeName>
    <alternativeName>
        <fullName evidence="3">MEP cytidylyltransferase</fullName>
        <shortName evidence="3">MCT</shortName>
    </alternativeName>
</protein>
<dbReference type="FunFam" id="3.90.550.10:FF:000003">
    <property type="entry name" value="2-C-methyl-D-erythritol 4-phosphate cytidylyltransferase"/>
    <property type="match status" value="1"/>
</dbReference>
<name>A0A1E2VB63_9GAMM</name>
<dbReference type="Gene3D" id="3.90.550.10">
    <property type="entry name" value="Spore Coat Polysaccharide Biosynthesis Protein SpsA, Chain A"/>
    <property type="match status" value="1"/>
</dbReference>
<dbReference type="OrthoDB" id="9806837at2"/>
<dbReference type="UniPathway" id="UPA00056">
    <property type="reaction ID" value="UER00093"/>
</dbReference>
<dbReference type="HAMAP" id="MF_00108">
    <property type="entry name" value="IspD"/>
    <property type="match status" value="1"/>
</dbReference>
<comment type="catalytic activity">
    <reaction evidence="3">
        <text>2-C-methyl-D-erythritol 4-phosphate + CTP + H(+) = 4-CDP-2-C-methyl-D-erythritol + diphosphate</text>
        <dbReference type="Rhea" id="RHEA:13429"/>
        <dbReference type="ChEBI" id="CHEBI:15378"/>
        <dbReference type="ChEBI" id="CHEBI:33019"/>
        <dbReference type="ChEBI" id="CHEBI:37563"/>
        <dbReference type="ChEBI" id="CHEBI:57823"/>
        <dbReference type="ChEBI" id="CHEBI:58262"/>
        <dbReference type="EC" id="2.7.7.60"/>
    </reaction>
</comment>
<evidence type="ECO:0000256" key="3">
    <source>
        <dbReference type="HAMAP-Rule" id="MF_00108"/>
    </source>
</evidence>
<gene>
    <name evidence="3" type="primary">ispD</name>
    <name evidence="4" type="ORF">BFW38_12675</name>
</gene>
<evidence type="ECO:0000313" key="4">
    <source>
        <dbReference type="EMBL" id="ODC04258.1"/>
    </source>
</evidence>
<comment type="similarity">
    <text evidence="3">Belongs to the IspD/TarI cytidylyltransferase family. IspD subfamily.</text>
</comment>
<proteinExistence type="inferred from homology"/>
<comment type="function">
    <text evidence="3">Catalyzes the formation of 4-diphosphocytidyl-2-C-methyl-D-erythritol from CTP and 2-C-methyl-D-erythritol 4-phosphate (MEP).</text>
</comment>
<evidence type="ECO:0000313" key="5">
    <source>
        <dbReference type="Proteomes" id="UP000094291"/>
    </source>
</evidence>
<feature type="site" description="Transition state stabilizer" evidence="3">
    <location>
        <position position="28"/>
    </location>
</feature>
<dbReference type="STRING" id="197479.BFW38_12675"/>
<dbReference type="InterPro" id="IPR034683">
    <property type="entry name" value="IspD/TarI"/>
</dbReference>
<sequence length="259" mass="28378">MTADGQLHTQKPNHRLWVIVPAAGIGSRMQADRPKQYLPLGQGYVADYTLSLLHQALPDSQILVPLHHQDQWWPTLDCATAHWLETLPGGQERAHSVRNALETLTGRAQDNDWVLVHDIARPCVSVGDIHHLIATLAQHPVGGLLAAPVADTMKRAQGDQQVTETVSRDGLWHALTPQMFRYGLLKQALNQAEASHQTITDEASAIEALGLTPRLVTGSRFNLKITHPEDLTLAEYILAARSQQALKAQQASAPSPIDS</sequence>
<dbReference type="Pfam" id="PF01128">
    <property type="entry name" value="IspD"/>
    <property type="match status" value="1"/>
</dbReference>
<comment type="caution">
    <text evidence="4">The sequence shown here is derived from an EMBL/GenBank/DDBJ whole genome shotgun (WGS) entry which is preliminary data.</text>
</comment>
<organism evidence="4 5">
    <name type="scientific">Terasakiispira papahanaumokuakeensis</name>
    <dbReference type="NCBI Taxonomy" id="197479"/>
    <lineage>
        <taxon>Bacteria</taxon>
        <taxon>Pseudomonadati</taxon>
        <taxon>Pseudomonadota</taxon>
        <taxon>Gammaproteobacteria</taxon>
        <taxon>Oceanospirillales</taxon>
        <taxon>Terasakiispira</taxon>
    </lineage>
</organism>
<keyword evidence="3" id="KW-0414">Isoprene biosynthesis</keyword>
<feature type="site" description="Positions MEP for the nucleophilic attack" evidence="3">
    <location>
        <position position="168"/>
    </location>
</feature>
<accession>A0A1E2VB63</accession>
<dbReference type="InterPro" id="IPR001228">
    <property type="entry name" value="IspD"/>
</dbReference>
<keyword evidence="1 3" id="KW-0808">Transferase</keyword>
<dbReference type="CDD" id="cd02516">
    <property type="entry name" value="CDP-ME_synthetase"/>
    <property type="match status" value="1"/>
</dbReference>
<dbReference type="EC" id="2.7.7.60" evidence="3"/>